<reference evidence="8" key="1">
    <citation type="journal article" date="2019" name="Int. J. Syst. Evol. Microbiol.">
        <title>The Global Catalogue of Microorganisms (GCM) 10K type strain sequencing project: providing services to taxonomists for standard genome sequencing and annotation.</title>
        <authorList>
            <consortium name="The Broad Institute Genomics Platform"/>
            <consortium name="The Broad Institute Genome Sequencing Center for Infectious Disease"/>
            <person name="Wu L."/>
            <person name="Ma J."/>
        </authorList>
    </citation>
    <scope>NUCLEOTIDE SEQUENCE [LARGE SCALE GENOMIC DNA]</scope>
    <source>
        <strain evidence="8">CCUG 63418</strain>
    </source>
</reference>
<keyword evidence="8" id="KW-1185">Reference proteome</keyword>
<sequence length="805" mass="89102">MPLPRFVKTLVFVVALLFFVLQIHAQSANNVYTITVLNDKMQPLENVVVMQLQAPDDKLVKTDVTDQNGEVKFRIDIPGDYRFATQLMGYNDGLTAAYTLPGKIMAATINLSAASIDLKEVNISGKRMFLEMQPGKMVVNAGSSISNAGTNVQEFLPRLPGVSVDKSGTISLRGKAKVLVLIDGRQIYLSGEDLLNRLSGISSSQIQQVELIFNPSAKYDASGNAGIINIITKKNGQNGFNGNVSVSGNQGKYFKTADFINLNFKTGRFSSFFDYSANVDNNYTDVYDTRDYIAYGRLEMTTRIKVKKVNTDLRTGTDYQLSDKSSVGLTLSASTFDRDHPGYAEAKWLDNTGKVISTNSLSNNFVDGLKNIGASLNFNSELSQTQHFSVDVDALKYNAYNDQTTTNQELSPGGNLTGSIVHFPTTINIYAGKADYSLQLDKNKRFETGVKLSRSNTDNISDYRNYDGALQSKDLSNSYRYFYNEHIYALYSNLNITGQKINAQLGLRYENSQYTSQITDNLAGRNNSFTTNYGSLFPSSTLSYKVDSVNSFTLAAGRRIDRQTFKTLNPFLLFLNNYTLEGGNADLKPQFSWNFDLSHSWKDKIITTLSYNTTKNYMAGSSLGTTGPQVLVNTINVNNVQNIGLSVATQFEMAAWWSATASGSVNYKKFSGYKDWQIQTSITQFQLNVGNQFTISKSVSAELTGNYISKSRPELLSVELPTGNVSVGLSKTVLNGSGSVKLYGRDLFYNSATRALSDIRTGTDYAVFKRDFRYVGISFSYRFGKTMKDRKRSDGSAAEESGRAQ</sequence>
<evidence type="ECO:0000256" key="3">
    <source>
        <dbReference type="ARBA" id="ARBA00023237"/>
    </source>
</evidence>
<accession>A0ABW2YV75</accession>
<evidence type="ECO:0000256" key="4">
    <source>
        <dbReference type="SAM" id="SignalP"/>
    </source>
</evidence>
<dbReference type="InterPro" id="IPR037066">
    <property type="entry name" value="Plug_dom_sf"/>
</dbReference>
<feature type="chain" id="PRO_5047501651" evidence="4">
    <location>
        <begin position="26"/>
        <end position="805"/>
    </location>
</feature>
<evidence type="ECO:0000259" key="5">
    <source>
        <dbReference type="Pfam" id="PF07715"/>
    </source>
</evidence>
<dbReference type="Pfam" id="PF07715">
    <property type="entry name" value="Plug"/>
    <property type="match status" value="1"/>
</dbReference>
<dbReference type="PANTHER" id="PTHR40980">
    <property type="entry name" value="PLUG DOMAIN-CONTAINING PROTEIN"/>
    <property type="match status" value="1"/>
</dbReference>
<evidence type="ECO:0000259" key="6">
    <source>
        <dbReference type="Pfam" id="PF14905"/>
    </source>
</evidence>
<evidence type="ECO:0000313" key="7">
    <source>
        <dbReference type="EMBL" id="MFD0749484.1"/>
    </source>
</evidence>
<dbReference type="PANTHER" id="PTHR40980:SF4">
    <property type="entry name" value="TONB-DEPENDENT RECEPTOR-LIKE BETA-BARREL DOMAIN-CONTAINING PROTEIN"/>
    <property type="match status" value="1"/>
</dbReference>
<gene>
    <name evidence="7" type="ORF">ACFQZS_04975</name>
</gene>
<protein>
    <submittedName>
        <fullName evidence="7">Outer membrane beta-barrel protein</fullName>
    </submittedName>
</protein>
<feature type="signal peptide" evidence="4">
    <location>
        <begin position="1"/>
        <end position="25"/>
    </location>
</feature>
<dbReference type="InterPro" id="IPR041700">
    <property type="entry name" value="OMP_b-brl_3"/>
</dbReference>
<dbReference type="InterPro" id="IPR036942">
    <property type="entry name" value="Beta-barrel_TonB_sf"/>
</dbReference>
<keyword evidence="4" id="KW-0732">Signal</keyword>
<feature type="domain" description="TonB-dependent receptor plug" evidence="5">
    <location>
        <begin position="147"/>
        <end position="226"/>
    </location>
</feature>
<evidence type="ECO:0000256" key="1">
    <source>
        <dbReference type="ARBA" id="ARBA00004442"/>
    </source>
</evidence>
<dbReference type="Proteomes" id="UP001596958">
    <property type="component" value="Unassembled WGS sequence"/>
</dbReference>
<dbReference type="Gene3D" id="2.40.170.20">
    <property type="entry name" value="TonB-dependent receptor, beta-barrel domain"/>
    <property type="match status" value="1"/>
</dbReference>
<keyword evidence="2" id="KW-0472">Membrane</keyword>
<proteinExistence type="predicted"/>
<dbReference type="InterPro" id="IPR012910">
    <property type="entry name" value="Plug_dom"/>
</dbReference>
<dbReference type="Gene3D" id="2.170.130.10">
    <property type="entry name" value="TonB-dependent receptor, plug domain"/>
    <property type="match status" value="1"/>
</dbReference>
<name>A0ABW2YV75_9SPHI</name>
<dbReference type="Pfam" id="PF14905">
    <property type="entry name" value="OMP_b-brl_3"/>
    <property type="match status" value="1"/>
</dbReference>
<dbReference type="RefSeq" id="WP_377097887.1">
    <property type="nucleotide sequence ID" value="NZ_JBHTHU010000002.1"/>
</dbReference>
<dbReference type="EMBL" id="JBHTHU010000002">
    <property type="protein sequence ID" value="MFD0749484.1"/>
    <property type="molecule type" value="Genomic_DNA"/>
</dbReference>
<evidence type="ECO:0000256" key="2">
    <source>
        <dbReference type="ARBA" id="ARBA00023136"/>
    </source>
</evidence>
<comment type="subcellular location">
    <subcellularLocation>
        <location evidence="1">Cell outer membrane</location>
    </subcellularLocation>
</comment>
<organism evidence="7 8">
    <name type="scientific">Mucilaginibacter calamicampi</name>
    <dbReference type="NCBI Taxonomy" id="1302352"/>
    <lineage>
        <taxon>Bacteria</taxon>
        <taxon>Pseudomonadati</taxon>
        <taxon>Bacteroidota</taxon>
        <taxon>Sphingobacteriia</taxon>
        <taxon>Sphingobacteriales</taxon>
        <taxon>Sphingobacteriaceae</taxon>
        <taxon>Mucilaginibacter</taxon>
    </lineage>
</organism>
<dbReference type="SUPFAM" id="SSF56935">
    <property type="entry name" value="Porins"/>
    <property type="match status" value="1"/>
</dbReference>
<evidence type="ECO:0000313" key="8">
    <source>
        <dbReference type="Proteomes" id="UP001596958"/>
    </source>
</evidence>
<keyword evidence="3" id="KW-0998">Cell outer membrane</keyword>
<comment type="caution">
    <text evidence="7">The sequence shown here is derived from an EMBL/GenBank/DDBJ whole genome shotgun (WGS) entry which is preliminary data.</text>
</comment>
<feature type="domain" description="Outer membrane protein beta-barrel" evidence="6">
    <location>
        <begin position="385"/>
        <end position="781"/>
    </location>
</feature>